<feature type="compositionally biased region" description="Polar residues" evidence="1">
    <location>
        <begin position="55"/>
        <end position="65"/>
    </location>
</feature>
<dbReference type="Proteomes" id="UP001055337">
    <property type="component" value="Chromosome"/>
</dbReference>
<sequence length="370" mass="38018">MGRESYSPAIYAGWTGGAVAALGIGAALLSGAGAAAADAASGSGSGSSPSAHSAPRNSAGPSASGHSARPAKPAATTTSGTRSAATPTVRAAALTSSTQESASPASVTTLTKAAAPVKSPLPNPMAMVTAAVNAFFKQVQTSFTAAARTAAPSTGTAAPRTGPATWGTPTRTTYFTDPSVLSGWSVYTGTYPEGTRTPTALSFANGVMTITGDAQGNDEGIAWMPGQKYGGWEVRLRVPAGAANYDPVLLLWPDAENWPKGGEVDFMEMWDDPTRQTVHSVLHYGQTNKMVMASVAMDATQWHTYAVKWTSTQITTYVDGVPLFTSTNKSQFPPGAMHLCIQLDTMGPDIAAGATMEVAWAKQYSLAAVT</sequence>
<dbReference type="EMBL" id="CP092362">
    <property type="protein sequence ID" value="ULN43634.1"/>
    <property type="molecule type" value="Genomic_DNA"/>
</dbReference>
<evidence type="ECO:0000256" key="1">
    <source>
        <dbReference type="SAM" id="MobiDB-lite"/>
    </source>
</evidence>
<dbReference type="PANTHER" id="PTHR10963">
    <property type="entry name" value="GLYCOSYL HYDROLASE-RELATED"/>
    <property type="match status" value="1"/>
</dbReference>
<dbReference type="RefSeq" id="WP_240179816.1">
    <property type="nucleotide sequence ID" value="NZ_CP092362.2"/>
</dbReference>
<gene>
    <name evidence="3" type="ORF">MI149_11520</name>
</gene>
<dbReference type="InterPro" id="IPR013320">
    <property type="entry name" value="ConA-like_dom_sf"/>
</dbReference>
<dbReference type="InterPro" id="IPR050546">
    <property type="entry name" value="Glycosyl_Hydrlase_16"/>
</dbReference>
<evidence type="ECO:0000259" key="2">
    <source>
        <dbReference type="PROSITE" id="PS51762"/>
    </source>
</evidence>
<feature type="compositionally biased region" description="Polar residues" evidence="1">
    <location>
        <begin position="94"/>
        <end position="107"/>
    </location>
</feature>
<dbReference type="SUPFAM" id="SSF49899">
    <property type="entry name" value="Concanavalin A-like lectins/glucanases"/>
    <property type="match status" value="1"/>
</dbReference>
<accession>A0ABY3TUD8</accession>
<feature type="compositionally biased region" description="Low complexity" evidence="1">
    <location>
        <begin position="37"/>
        <end position="54"/>
    </location>
</feature>
<feature type="region of interest" description="Disordered" evidence="1">
    <location>
        <begin position="37"/>
        <end position="107"/>
    </location>
</feature>
<dbReference type="InterPro" id="IPR000757">
    <property type="entry name" value="Beta-glucanase-like"/>
</dbReference>
<dbReference type="Gene3D" id="2.60.120.200">
    <property type="match status" value="1"/>
</dbReference>
<evidence type="ECO:0000313" key="3">
    <source>
        <dbReference type="EMBL" id="ULN43634.1"/>
    </source>
</evidence>
<proteinExistence type="predicted"/>
<feature type="compositionally biased region" description="Low complexity" evidence="1">
    <location>
        <begin position="73"/>
        <end position="88"/>
    </location>
</feature>
<protein>
    <submittedName>
        <fullName evidence="3">Family 16 glycosylhydrolase</fullName>
    </submittedName>
</protein>
<name>A0ABY3TUD8_9MYCO</name>
<dbReference type="PROSITE" id="PS51762">
    <property type="entry name" value="GH16_2"/>
    <property type="match status" value="1"/>
</dbReference>
<reference evidence="3" key="1">
    <citation type="submission" date="2022-08" db="EMBL/GenBank/DDBJ databases">
        <title>Whole genome sequencing of non-tuberculosis mycobacteria type-strains.</title>
        <authorList>
            <person name="Igarashi Y."/>
            <person name="Osugi A."/>
            <person name="Mitarai S."/>
        </authorList>
    </citation>
    <scope>NUCLEOTIDE SEQUENCE</scope>
    <source>
        <strain evidence="3">JCM 16369</strain>
    </source>
</reference>
<dbReference type="Pfam" id="PF00722">
    <property type="entry name" value="Glyco_hydro_16"/>
    <property type="match status" value="1"/>
</dbReference>
<feature type="domain" description="GH16" evidence="2">
    <location>
        <begin position="164"/>
        <end position="369"/>
    </location>
</feature>
<evidence type="ECO:0000313" key="4">
    <source>
        <dbReference type="Proteomes" id="UP001055337"/>
    </source>
</evidence>
<organism evidence="3 4">
    <name type="scientific">Mycolicibacterium crocinum</name>
    <dbReference type="NCBI Taxonomy" id="388459"/>
    <lineage>
        <taxon>Bacteria</taxon>
        <taxon>Bacillati</taxon>
        <taxon>Actinomycetota</taxon>
        <taxon>Actinomycetes</taxon>
        <taxon>Mycobacteriales</taxon>
        <taxon>Mycobacteriaceae</taxon>
        <taxon>Mycolicibacterium</taxon>
    </lineage>
</organism>
<dbReference type="PANTHER" id="PTHR10963:SF60">
    <property type="entry name" value="GRAM-NEGATIVE BACTERIA-BINDING PROTEIN 1-RELATED"/>
    <property type="match status" value="1"/>
</dbReference>
<keyword evidence="4" id="KW-1185">Reference proteome</keyword>